<evidence type="ECO:0000313" key="2">
    <source>
        <dbReference type="Proteomes" id="UP000245626"/>
    </source>
</evidence>
<accession>A0ACD0P1H1</accession>
<dbReference type="Proteomes" id="UP000245626">
    <property type="component" value="Unassembled WGS sequence"/>
</dbReference>
<dbReference type="EMBL" id="KZ819810">
    <property type="protein sequence ID" value="PWN51896.1"/>
    <property type="molecule type" value="Genomic_DNA"/>
</dbReference>
<gene>
    <name evidence="1" type="ORF">IE53DRAFT_367676</name>
</gene>
<name>A0ACD0P1H1_9BASI</name>
<organism evidence="1 2">
    <name type="scientific">Violaceomyces palustris</name>
    <dbReference type="NCBI Taxonomy" id="1673888"/>
    <lineage>
        <taxon>Eukaryota</taxon>
        <taxon>Fungi</taxon>
        <taxon>Dikarya</taxon>
        <taxon>Basidiomycota</taxon>
        <taxon>Ustilaginomycotina</taxon>
        <taxon>Ustilaginomycetes</taxon>
        <taxon>Violaceomycetales</taxon>
        <taxon>Violaceomycetaceae</taxon>
        <taxon>Violaceomyces</taxon>
    </lineage>
</organism>
<sequence>MPPHTTTKRTAEGESRPPTSDSSSSLILWKPSLDIDLDVWLDMNKPSLTPSSPGGDGWIWVTTERKPGRNHVLGELDDWNTAVELVDLAVKERETINNDPTIPLRASRAKGASKKQRRMEIEGKLRSDLAELGNKRAGWRSGKWMLFVSPSYVDYVFAKLAKSVFEGSLSQLRKARCYTIKAATKDAAERGDDSHGSSFMRNDGSGTYLICVYFENVWNKEHATEVLRCLIESDGERPTACKPDLYTLLGINSKHESGLRSTIYQPKELFTLDEVEEMNSRWRRKTETGTGGAKIVVRTAATKSQRMEDEDGFLSPGGEEGSKRGSGRARAGAKITSPTDKGSDSQDEERAKSYHGKLNEVALKGMSEQKQALREGDVSNPEVIQSVKRDFPTSLKEKPHKTLSKESGLDEKNQGKMDDSESDDDDDEVVLKLKSSSPAKRRNLPGSCPAPPVDRKSKRDLWGRERSALGEVKNLTEMSAISDDDGGDTLDGSWEWKKEKQGQDDKFPFPHFTDKEEARASTTAKRIELDEGSRGSARKGSVGDEATVVPGNKRRVLPF</sequence>
<reference evidence="1 2" key="1">
    <citation type="journal article" date="2018" name="Mol. Biol. Evol.">
        <title>Broad Genomic Sampling Reveals a Smut Pathogenic Ancestry of the Fungal Clade Ustilaginomycotina.</title>
        <authorList>
            <person name="Kijpornyongpan T."/>
            <person name="Mondo S.J."/>
            <person name="Barry K."/>
            <person name="Sandor L."/>
            <person name="Lee J."/>
            <person name="Lipzen A."/>
            <person name="Pangilinan J."/>
            <person name="LaButti K."/>
            <person name="Hainaut M."/>
            <person name="Henrissat B."/>
            <person name="Grigoriev I.V."/>
            <person name="Spatafora J.W."/>
            <person name="Aime M.C."/>
        </authorList>
    </citation>
    <scope>NUCLEOTIDE SEQUENCE [LARGE SCALE GENOMIC DNA]</scope>
    <source>
        <strain evidence="1 2">SA 807</strain>
    </source>
</reference>
<evidence type="ECO:0000313" key="1">
    <source>
        <dbReference type="EMBL" id="PWN51896.1"/>
    </source>
</evidence>
<keyword evidence="2" id="KW-1185">Reference proteome</keyword>
<proteinExistence type="predicted"/>
<protein>
    <submittedName>
        <fullName evidence="1">Uncharacterized protein</fullName>
    </submittedName>
</protein>